<gene>
    <name evidence="2" type="ORF">Bccel_3995</name>
</gene>
<accession>A0A0L6JSC6</accession>
<dbReference type="eggNOG" id="ENOG50345M4">
    <property type="taxonomic scope" value="Bacteria"/>
</dbReference>
<dbReference type="AlphaFoldDB" id="A0A0L6JSC6"/>
<evidence type="ECO:0000313" key="3">
    <source>
        <dbReference type="Proteomes" id="UP000036923"/>
    </source>
</evidence>
<dbReference type="EMBL" id="LGTC01000001">
    <property type="protein sequence ID" value="KNY28721.1"/>
    <property type="molecule type" value="Genomic_DNA"/>
</dbReference>
<organism evidence="2 3">
    <name type="scientific">Pseudobacteroides cellulosolvens ATCC 35603 = DSM 2933</name>
    <dbReference type="NCBI Taxonomy" id="398512"/>
    <lineage>
        <taxon>Bacteria</taxon>
        <taxon>Bacillati</taxon>
        <taxon>Bacillota</taxon>
        <taxon>Clostridia</taxon>
        <taxon>Eubacteriales</taxon>
        <taxon>Oscillospiraceae</taxon>
        <taxon>Pseudobacteroides</taxon>
    </lineage>
</organism>
<keyword evidence="1" id="KW-0472">Membrane</keyword>
<keyword evidence="1" id="KW-0812">Transmembrane</keyword>
<dbReference type="OrthoDB" id="1739822at2"/>
<protein>
    <submittedName>
        <fullName evidence="2">Uncharacterized protein</fullName>
    </submittedName>
</protein>
<feature type="transmembrane region" description="Helical" evidence="1">
    <location>
        <begin position="61"/>
        <end position="80"/>
    </location>
</feature>
<evidence type="ECO:0000313" key="2">
    <source>
        <dbReference type="EMBL" id="KNY28721.1"/>
    </source>
</evidence>
<name>A0A0L6JSC6_9FIRM</name>
<dbReference type="RefSeq" id="WP_036936398.1">
    <property type="nucleotide sequence ID" value="NZ_JQKC01000002.1"/>
</dbReference>
<feature type="transmembrane region" description="Helical" evidence="1">
    <location>
        <begin position="20"/>
        <end position="49"/>
    </location>
</feature>
<keyword evidence="1" id="KW-1133">Transmembrane helix</keyword>
<proteinExistence type="predicted"/>
<reference evidence="3" key="1">
    <citation type="submission" date="2015-07" db="EMBL/GenBank/DDBJ databases">
        <title>Near-Complete Genome Sequence of the Cellulolytic Bacterium Bacteroides (Pseudobacteroides) cellulosolvens ATCC 35603.</title>
        <authorList>
            <person name="Dassa B."/>
            <person name="Utturkar S.M."/>
            <person name="Klingeman D.M."/>
            <person name="Hurt R.A."/>
            <person name="Keller M."/>
            <person name="Xu J."/>
            <person name="Reddy Y.H.K."/>
            <person name="Borovok I."/>
            <person name="Grinberg I.R."/>
            <person name="Lamed R."/>
            <person name="Zhivin O."/>
            <person name="Bayer E.A."/>
            <person name="Brown S.D."/>
        </authorList>
    </citation>
    <scope>NUCLEOTIDE SEQUENCE [LARGE SCALE GENOMIC DNA]</scope>
    <source>
        <strain evidence="3">DSM 2933</strain>
    </source>
</reference>
<dbReference type="Proteomes" id="UP000036923">
    <property type="component" value="Unassembled WGS sequence"/>
</dbReference>
<dbReference type="STRING" id="398512.Bccel_3995"/>
<sequence length="90" mass="9705">MNDYGISKSSGTLTKGSMLFIAIGWICAFLSLFILPYAFGVIGVITGILAAKNGSRNGLPIIMANIILMGIGLMFNNVILDYTMHNIYGR</sequence>
<evidence type="ECO:0000256" key="1">
    <source>
        <dbReference type="SAM" id="Phobius"/>
    </source>
</evidence>
<comment type="caution">
    <text evidence="2">The sequence shown here is derived from an EMBL/GenBank/DDBJ whole genome shotgun (WGS) entry which is preliminary data.</text>
</comment>
<keyword evidence="3" id="KW-1185">Reference proteome</keyword>